<sequence>MKKILCYIILSLLLINCTSLNNSKNDEIDLKELSEKLFKEYSFSYETLRKKSSTQLVVLKISKENFSNNDYEKIKKALLADKWSLIDSYNNYYSFCKTNDYSVDILNPIYSKHYSRDGDEVNFTSNDYWYFAFYYNKLGINTCMEYYRN</sequence>
<keyword evidence="2" id="KW-0614">Plasmid</keyword>
<name>A0A7S6W036_9GAMM</name>
<keyword evidence="3" id="KW-1185">Reference proteome</keyword>
<protein>
    <recommendedName>
        <fullName evidence="4">Lipoprotein</fullName>
    </recommendedName>
</protein>
<accession>A0A7S6W036</accession>
<dbReference type="EMBL" id="CP048660">
    <property type="protein sequence ID" value="QOW48039.1"/>
    <property type="molecule type" value="Genomic_DNA"/>
</dbReference>
<dbReference type="Proteomes" id="UP000593966">
    <property type="component" value="Plasmid pYH12207-1"/>
</dbReference>
<gene>
    <name evidence="2" type="ORF">G0028_19300</name>
</gene>
<evidence type="ECO:0000313" key="3">
    <source>
        <dbReference type="Proteomes" id="UP000593966"/>
    </source>
</evidence>
<dbReference type="AlphaFoldDB" id="A0A7S6W036"/>
<geneLocation type="plasmid" evidence="2 3">
    <name>pYH12207-1</name>
</geneLocation>
<proteinExistence type="predicted"/>
<evidence type="ECO:0008006" key="4">
    <source>
        <dbReference type="Google" id="ProtNLM"/>
    </source>
</evidence>
<evidence type="ECO:0000256" key="1">
    <source>
        <dbReference type="SAM" id="SignalP"/>
    </source>
</evidence>
<keyword evidence="1" id="KW-0732">Signal</keyword>
<organism evidence="2 3">
    <name type="scientific">Acinetobacter piscicola</name>
    <dbReference type="NCBI Taxonomy" id="2006115"/>
    <lineage>
        <taxon>Bacteria</taxon>
        <taxon>Pseudomonadati</taxon>
        <taxon>Pseudomonadota</taxon>
        <taxon>Gammaproteobacteria</taxon>
        <taxon>Moraxellales</taxon>
        <taxon>Moraxellaceae</taxon>
        <taxon>Acinetobacter</taxon>
    </lineage>
</organism>
<feature type="chain" id="PRO_5032757532" description="Lipoprotein" evidence="1">
    <location>
        <begin position="22"/>
        <end position="149"/>
    </location>
</feature>
<feature type="signal peptide" evidence="1">
    <location>
        <begin position="1"/>
        <end position="21"/>
    </location>
</feature>
<evidence type="ECO:0000313" key="2">
    <source>
        <dbReference type="EMBL" id="QOW48039.1"/>
    </source>
</evidence>
<reference evidence="2 3" key="1">
    <citation type="submission" date="2020-02" db="EMBL/GenBank/DDBJ databases">
        <title>Tigecycline-resistant Acinetobacter species from pigs and migratory birds.</title>
        <authorList>
            <person name="Chen C."/>
            <person name="Sun J."/>
            <person name="Liao X.-P."/>
            <person name="Liu Y.-H."/>
        </authorList>
    </citation>
    <scope>NUCLEOTIDE SEQUENCE [LARGE SCALE GENOMIC DNA]</scope>
    <source>
        <strain evidence="2 3">YH12207_T</strain>
        <plasmid evidence="2 3">pYH12207-1</plasmid>
    </source>
</reference>
<dbReference type="RefSeq" id="WP_111886095.1">
    <property type="nucleotide sequence ID" value="NZ_CP048660.1"/>
</dbReference>